<dbReference type="GO" id="GO:0003677">
    <property type="term" value="F:DNA binding"/>
    <property type="evidence" value="ECO:0007669"/>
    <property type="project" value="UniProtKB-KW"/>
</dbReference>
<dbReference type="PROSITE" id="PS51217">
    <property type="entry name" value="UVRD_HELICASE_CTER"/>
    <property type="match status" value="1"/>
</dbReference>
<evidence type="ECO:0000256" key="6">
    <source>
        <dbReference type="ARBA" id="ARBA00023125"/>
    </source>
</evidence>
<dbReference type="GO" id="GO:0005524">
    <property type="term" value="F:ATP binding"/>
    <property type="evidence" value="ECO:0007669"/>
    <property type="project" value="UniProtKB-UniRule"/>
</dbReference>
<evidence type="ECO:0000256" key="8">
    <source>
        <dbReference type="ARBA" id="ARBA00034617"/>
    </source>
</evidence>
<dbReference type="GO" id="GO:0005829">
    <property type="term" value="C:cytosol"/>
    <property type="evidence" value="ECO:0007669"/>
    <property type="project" value="TreeGrafter"/>
</dbReference>
<evidence type="ECO:0000256" key="1">
    <source>
        <dbReference type="ARBA" id="ARBA00009922"/>
    </source>
</evidence>
<dbReference type="GO" id="GO:0016787">
    <property type="term" value="F:hydrolase activity"/>
    <property type="evidence" value="ECO:0007669"/>
    <property type="project" value="UniProtKB-UniRule"/>
</dbReference>
<dbReference type="Pfam" id="PF00580">
    <property type="entry name" value="UvrD-helicase"/>
    <property type="match status" value="1"/>
</dbReference>
<dbReference type="InterPro" id="IPR014016">
    <property type="entry name" value="UvrD-like_ATP-bd"/>
</dbReference>
<sequence>MTEWNEAQTKAITHKDGPMMVLAGPGSGKTTVITERTKYLIEHCGVKPSNILVITFTKAAAAEMKERFLKLAGRSLPVSFGTFHAVFFTILKHAYSFRAGCILPEHKKYDLLREIIMDRDLETGDEPDFLRSLISEISLVKGQLLSMDYYHSQSCADSVFQLIYKQYNEKLRKNQWMDFDDILVYTYSLLKEREDLLAAWQNKFQYILIDEFQDISPIQYEIIKMLAAPRNNLFIVGDDDQSIYRFRGAKPEIMLGFPKDYKDSEKIQLDVNYRSSPEIVEASQKVIRVNKKRFDKEIRSCRDREVPIELRTFKNQQEECTYVAKRLRDEYEKGHPYEESSILVRTNLGARTMLGKLMEYNIPFTVKDGIPSLFEHWIARDIIDYMRMALGDRRRSTFLRIMNRPKRYISREYIDQPEISFEDLKEKTRDKEWLYDYIDELEEDLRLLKDMMPFLAVTYIRKSVGYNAFLSEYARIRKLKEEELTDVLEELQETARGYDTYEEWFDFMRRYTEELKAQSESRNQGKQGVVISTLHSAKGLEYERVFLIDVNDGVIPYKKAVKTEELEEERRMFYVGMTRAKKYLHVFSVEKMYNKDSKVSDFILPLEGKRRKQQKGAQ</sequence>
<feature type="binding site" evidence="11">
    <location>
        <begin position="23"/>
        <end position="30"/>
    </location>
    <ligand>
        <name>ATP</name>
        <dbReference type="ChEBI" id="CHEBI:30616"/>
    </ligand>
</feature>
<gene>
    <name evidence="12" type="primary">yjcD</name>
    <name evidence="12" type="ORF">ACLFYP115_00793</name>
</gene>
<dbReference type="RefSeq" id="WP_006568965.1">
    <property type="nucleotide sequence ID" value="NZ_BAABZP010000001.1"/>
</dbReference>
<dbReference type="EMBL" id="CACRSQ010000003">
    <property type="protein sequence ID" value="VYS88676.1"/>
    <property type="molecule type" value="Genomic_DNA"/>
</dbReference>
<accession>A0A6N2S667</accession>
<keyword evidence="5 11" id="KW-0067">ATP-binding</keyword>
<dbReference type="InterPro" id="IPR014017">
    <property type="entry name" value="DNA_helicase_UvrD-like_C"/>
</dbReference>
<dbReference type="GO" id="GO:0043138">
    <property type="term" value="F:3'-5' DNA helicase activity"/>
    <property type="evidence" value="ECO:0007669"/>
    <property type="project" value="UniProtKB-EC"/>
</dbReference>
<dbReference type="Gene3D" id="3.40.50.300">
    <property type="entry name" value="P-loop containing nucleotide triphosphate hydrolases"/>
    <property type="match status" value="2"/>
</dbReference>
<evidence type="ECO:0000256" key="2">
    <source>
        <dbReference type="ARBA" id="ARBA00022741"/>
    </source>
</evidence>
<dbReference type="InterPro" id="IPR000212">
    <property type="entry name" value="DNA_helicase_UvrD/REP"/>
</dbReference>
<evidence type="ECO:0000256" key="4">
    <source>
        <dbReference type="ARBA" id="ARBA00022806"/>
    </source>
</evidence>
<protein>
    <recommendedName>
        <fullName evidence="9">DNA 3'-5' helicase</fullName>
        <ecNumber evidence="9">5.6.2.4</ecNumber>
    </recommendedName>
</protein>
<name>A0A6N2S667_9FIRM</name>
<dbReference type="PANTHER" id="PTHR11070">
    <property type="entry name" value="UVRD / RECB / PCRA DNA HELICASE FAMILY MEMBER"/>
    <property type="match status" value="1"/>
</dbReference>
<dbReference type="GO" id="GO:0033202">
    <property type="term" value="C:DNA helicase complex"/>
    <property type="evidence" value="ECO:0007669"/>
    <property type="project" value="TreeGrafter"/>
</dbReference>
<keyword evidence="3 11" id="KW-0378">Hydrolase</keyword>
<comment type="similarity">
    <text evidence="1">Belongs to the helicase family. UvrD subfamily.</text>
</comment>
<dbReference type="PANTHER" id="PTHR11070:SF2">
    <property type="entry name" value="ATP-DEPENDENT DNA HELICASE SRS2"/>
    <property type="match status" value="1"/>
</dbReference>
<dbReference type="PROSITE" id="PS51198">
    <property type="entry name" value="UVRD_HELICASE_ATP_BIND"/>
    <property type="match status" value="1"/>
</dbReference>
<evidence type="ECO:0000256" key="7">
    <source>
        <dbReference type="ARBA" id="ARBA00023235"/>
    </source>
</evidence>
<evidence type="ECO:0000256" key="9">
    <source>
        <dbReference type="ARBA" id="ARBA00034808"/>
    </source>
</evidence>
<comment type="catalytic activity">
    <reaction evidence="8">
        <text>Couples ATP hydrolysis with the unwinding of duplex DNA by translocating in the 3'-5' direction.</text>
        <dbReference type="EC" id="5.6.2.4"/>
    </reaction>
</comment>
<comment type="catalytic activity">
    <reaction evidence="10">
        <text>ATP + H2O = ADP + phosphate + H(+)</text>
        <dbReference type="Rhea" id="RHEA:13065"/>
        <dbReference type="ChEBI" id="CHEBI:15377"/>
        <dbReference type="ChEBI" id="CHEBI:15378"/>
        <dbReference type="ChEBI" id="CHEBI:30616"/>
        <dbReference type="ChEBI" id="CHEBI:43474"/>
        <dbReference type="ChEBI" id="CHEBI:456216"/>
        <dbReference type="EC" id="5.6.2.4"/>
    </reaction>
</comment>
<keyword evidence="2 11" id="KW-0547">Nucleotide-binding</keyword>
<dbReference type="InterPro" id="IPR027417">
    <property type="entry name" value="P-loop_NTPase"/>
</dbReference>
<proteinExistence type="inferred from homology"/>
<evidence type="ECO:0000256" key="5">
    <source>
        <dbReference type="ARBA" id="ARBA00022840"/>
    </source>
</evidence>
<evidence type="ECO:0000256" key="3">
    <source>
        <dbReference type="ARBA" id="ARBA00022801"/>
    </source>
</evidence>
<dbReference type="CDD" id="cd17932">
    <property type="entry name" value="DEXQc_UvrD"/>
    <property type="match status" value="1"/>
</dbReference>
<keyword evidence="7" id="KW-0413">Isomerase</keyword>
<reference evidence="12" key="1">
    <citation type="submission" date="2019-11" db="EMBL/GenBank/DDBJ databases">
        <authorList>
            <person name="Feng L."/>
        </authorList>
    </citation>
    <scope>NUCLEOTIDE SEQUENCE</scope>
    <source>
        <strain evidence="12">AcaccaeLFYP115</strain>
    </source>
</reference>
<dbReference type="Gene3D" id="1.10.486.10">
    <property type="entry name" value="PCRA, domain 4"/>
    <property type="match status" value="1"/>
</dbReference>
<evidence type="ECO:0000256" key="10">
    <source>
        <dbReference type="ARBA" id="ARBA00048988"/>
    </source>
</evidence>
<keyword evidence="6" id="KW-0238">DNA-binding</keyword>
<dbReference type="InterPro" id="IPR013986">
    <property type="entry name" value="DExx_box_DNA_helicase_dom_sf"/>
</dbReference>
<organism evidence="12">
    <name type="scientific">Anaerostipes caccae</name>
    <dbReference type="NCBI Taxonomy" id="105841"/>
    <lineage>
        <taxon>Bacteria</taxon>
        <taxon>Bacillati</taxon>
        <taxon>Bacillota</taxon>
        <taxon>Clostridia</taxon>
        <taxon>Lachnospirales</taxon>
        <taxon>Lachnospiraceae</taxon>
        <taxon>Anaerostipes</taxon>
    </lineage>
</organism>
<dbReference type="Pfam" id="PF13361">
    <property type="entry name" value="UvrD_C"/>
    <property type="match status" value="1"/>
</dbReference>
<dbReference type="GO" id="GO:0000725">
    <property type="term" value="P:recombinational repair"/>
    <property type="evidence" value="ECO:0007669"/>
    <property type="project" value="TreeGrafter"/>
</dbReference>
<evidence type="ECO:0000256" key="11">
    <source>
        <dbReference type="PROSITE-ProRule" id="PRU00560"/>
    </source>
</evidence>
<dbReference type="AlphaFoldDB" id="A0A6N2S667"/>
<evidence type="ECO:0000313" key="12">
    <source>
        <dbReference type="EMBL" id="VYS88676.1"/>
    </source>
</evidence>
<dbReference type="SUPFAM" id="SSF52540">
    <property type="entry name" value="P-loop containing nucleoside triphosphate hydrolases"/>
    <property type="match status" value="1"/>
</dbReference>
<dbReference type="EC" id="5.6.2.4" evidence="9"/>
<dbReference type="Gene3D" id="1.10.10.160">
    <property type="match status" value="1"/>
</dbReference>
<keyword evidence="4 11" id="KW-0347">Helicase</keyword>